<evidence type="ECO:0000313" key="3">
    <source>
        <dbReference type="Proteomes" id="UP000886595"/>
    </source>
</evidence>
<proteinExistence type="predicted"/>
<keyword evidence="3" id="KW-1185">Reference proteome</keyword>
<comment type="caution">
    <text evidence="2">The sequence shown here is derived from an EMBL/GenBank/DDBJ whole genome shotgun (WGS) entry which is preliminary data.</text>
</comment>
<dbReference type="EMBL" id="JAAMPC010000004">
    <property type="protein sequence ID" value="KAG2314461.1"/>
    <property type="molecule type" value="Genomic_DNA"/>
</dbReference>
<evidence type="ECO:0000313" key="2">
    <source>
        <dbReference type="EMBL" id="KAG2314461.1"/>
    </source>
</evidence>
<sequence>MGRNRLYLFSQKVVPVRLGSLAGHSLYKYGPLGSRFTTIFPKESSAQIVTERKKEREIERDRPKLGRVCWWLISDRELACVVWRSIDDEYQRQGEGPGEGLEHSRAHAQGEWDGPNHPTMTVVEFRGTKKSKTSQKRKEAAGVSGEVDADGANPTVLNPTEVRVDGAGLQMEQDLEPGTDGQKQREQEDDGLLGYPVSSLRWILEVVLGASVMQVWIFSGRDLVPCFFLDVMFLTI</sequence>
<feature type="compositionally biased region" description="Basic and acidic residues" evidence="1">
    <location>
        <begin position="100"/>
        <end position="110"/>
    </location>
</feature>
<protein>
    <submittedName>
        <fullName evidence="2">Uncharacterized protein</fullName>
    </submittedName>
</protein>
<evidence type="ECO:0000256" key="1">
    <source>
        <dbReference type="SAM" id="MobiDB-lite"/>
    </source>
</evidence>
<dbReference type="AlphaFoldDB" id="A0A8X7VN65"/>
<dbReference type="Proteomes" id="UP000886595">
    <property type="component" value="Unassembled WGS sequence"/>
</dbReference>
<organism evidence="2 3">
    <name type="scientific">Brassica carinata</name>
    <name type="common">Ethiopian mustard</name>
    <name type="synonym">Abyssinian cabbage</name>
    <dbReference type="NCBI Taxonomy" id="52824"/>
    <lineage>
        <taxon>Eukaryota</taxon>
        <taxon>Viridiplantae</taxon>
        <taxon>Streptophyta</taxon>
        <taxon>Embryophyta</taxon>
        <taxon>Tracheophyta</taxon>
        <taxon>Spermatophyta</taxon>
        <taxon>Magnoliopsida</taxon>
        <taxon>eudicotyledons</taxon>
        <taxon>Gunneridae</taxon>
        <taxon>Pentapetalae</taxon>
        <taxon>rosids</taxon>
        <taxon>malvids</taxon>
        <taxon>Brassicales</taxon>
        <taxon>Brassicaceae</taxon>
        <taxon>Brassiceae</taxon>
        <taxon>Brassica</taxon>
    </lineage>
</organism>
<accession>A0A8X7VN65</accession>
<feature type="region of interest" description="Disordered" evidence="1">
    <location>
        <begin position="92"/>
        <end position="159"/>
    </location>
</feature>
<reference evidence="2 3" key="1">
    <citation type="submission" date="2020-02" db="EMBL/GenBank/DDBJ databases">
        <authorList>
            <person name="Ma Q."/>
            <person name="Huang Y."/>
            <person name="Song X."/>
            <person name="Pei D."/>
        </authorList>
    </citation>
    <scope>NUCLEOTIDE SEQUENCE [LARGE SCALE GENOMIC DNA]</scope>
    <source>
        <strain evidence="2">Sxm20200214</strain>
        <tissue evidence="2">Leaf</tissue>
    </source>
</reference>
<name>A0A8X7VN65_BRACI</name>
<gene>
    <name evidence="2" type="ORF">Bca52824_017583</name>
</gene>